<feature type="region of interest" description="Disordered" evidence="23">
    <location>
        <begin position="1825"/>
        <end position="1858"/>
    </location>
</feature>
<protein>
    <recommendedName>
        <fullName evidence="21">Inositol 1,4,5-trisphosphate receptor</fullName>
    </recommendedName>
</protein>
<dbReference type="Gene3D" id="1.25.10.30">
    <property type="entry name" value="IP3 receptor type 1 binding core, RIH domain"/>
    <property type="match status" value="1"/>
</dbReference>
<evidence type="ECO:0000259" key="24">
    <source>
        <dbReference type="PROSITE" id="PS50919"/>
    </source>
</evidence>
<evidence type="ECO:0000256" key="23">
    <source>
        <dbReference type="SAM" id="MobiDB-lite"/>
    </source>
</evidence>
<evidence type="ECO:0000256" key="11">
    <source>
        <dbReference type="ARBA" id="ARBA00022837"/>
    </source>
</evidence>
<dbReference type="InterPro" id="IPR005821">
    <property type="entry name" value="Ion_trans_dom"/>
</dbReference>
<reference evidence="25" key="2">
    <citation type="submission" date="2025-09" db="UniProtKB">
        <authorList>
            <consortium name="Ensembl"/>
        </authorList>
    </citation>
    <scope>IDENTIFICATION</scope>
</reference>
<dbReference type="PANTHER" id="PTHR45816:SF1">
    <property type="entry name" value="INOSITOL 1,4,5-TRISPHOSPHATE RECEPTOR"/>
    <property type="match status" value="1"/>
</dbReference>
<dbReference type="FunFam" id="1.25.10.30:FF:000001">
    <property type="entry name" value="Inositol 1,4,5-trisphosphate receptor, type 2"/>
    <property type="match status" value="1"/>
</dbReference>
<dbReference type="Pfam" id="PF08454">
    <property type="entry name" value="RIH_assoc"/>
    <property type="match status" value="1"/>
</dbReference>
<comment type="domain">
    <text evidence="21">Composed of a large N-terminal cytoplasmic domain (CD) followed by a juxtamembrane domain (JD) and a transmembrane domain (TMD).</text>
</comment>
<comment type="subunit">
    <text evidence="21">Homotetramer.</text>
</comment>
<evidence type="ECO:0000313" key="26">
    <source>
        <dbReference type="Proteomes" id="UP000694543"/>
    </source>
</evidence>
<feature type="transmembrane region" description="Helical" evidence="21">
    <location>
        <begin position="2319"/>
        <end position="2344"/>
    </location>
</feature>
<dbReference type="SMART" id="SM00472">
    <property type="entry name" value="MIR"/>
    <property type="match status" value="4"/>
</dbReference>
<evidence type="ECO:0000256" key="7">
    <source>
        <dbReference type="ARBA" id="ARBA00022673"/>
    </source>
</evidence>
<dbReference type="FunFam" id="2.80.10.50:FF:000002">
    <property type="entry name" value="Inositol 1,4,5-trisphosphate receptor type 2"/>
    <property type="match status" value="1"/>
</dbReference>
<evidence type="ECO:0000256" key="3">
    <source>
        <dbReference type="ARBA" id="ARBA00009453"/>
    </source>
</evidence>
<dbReference type="GO" id="GO:0005789">
    <property type="term" value="C:endoplasmic reticulum membrane"/>
    <property type="evidence" value="ECO:0007669"/>
    <property type="project" value="UniProtKB-SubCell"/>
</dbReference>
<evidence type="ECO:0000256" key="20">
    <source>
        <dbReference type="ARBA" id="ARBA00036634"/>
    </source>
</evidence>
<organism evidence="25 26">
    <name type="scientific">Chrysolophus pictus</name>
    <name type="common">Golden pheasant</name>
    <name type="synonym">Phasianus pictus</name>
    <dbReference type="NCBI Taxonomy" id="9089"/>
    <lineage>
        <taxon>Eukaryota</taxon>
        <taxon>Metazoa</taxon>
        <taxon>Chordata</taxon>
        <taxon>Craniata</taxon>
        <taxon>Vertebrata</taxon>
        <taxon>Euteleostomi</taxon>
        <taxon>Archelosauria</taxon>
        <taxon>Archosauria</taxon>
        <taxon>Dinosauria</taxon>
        <taxon>Saurischia</taxon>
        <taxon>Theropoda</taxon>
        <taxon>Coelurosauria</taxon>
        <taxon>Aves</taxon>
        <taxon>Neognathae</taxon>
        <taxon>Galloanserae</taxon>
        <taxon>Galliformes</taxon>
        <taxon>Phasianidae</taxon>
        <taxon>Phasianinae</taxon>
        <taxon>Chrysolophus</taxon>
    </lineage>
</organism>
<dbReference type="InterPro" id="IPR016093">
    <property type="entry name" value="MIR_motif"/>
</dbReference>
<dbReference type="InterPro" id="IPR000493">
    <property type="entry name" value="InsP3_rcpt"/>
</dbReference>
<feature type="compositionally biased region" description="Basic and acidic residues" evidence="23">
    <location>
        <begin position="1842"/>
        <end position="1853"/>
    </location>
</feature>
<dbReference type="Pfam" id="PF00520">
    <property type="entry name" value="Ion_trans"/>
    <property type="match status" value="1"/>
</dbReference>
<dbReference type="InterPro" id="IPR036300">
    <property type="entry name" value="MIR_dom_sf"/>
</dbReference>
<dbReference type="Gene3D" id="1.10.287.70">
    <property type="match status" value="1"/>
</dbReference>
<keyword evidence="8 21" id="KW-0812">Transmembrane</keyword>
<feature type="transmembrane region" description="Helical" evidence="21">
    <location>
        <begin position="2263"/>
        <end position="2283"/>
    </location>
</feature>
<dbReference type="GO" id="GO:0005220">
    <property type="term" value="F:inositol 1,4,5-trisphosphate-gated calcium channel activity"/>
    <property type="evidence" value="ECO:0007669"/>
    <property type="project" value="UniProtKB-UniRule"/>
</dbReference>
<evidence type="ECO:0000256" key="21">
    <source>
        <dbReference type="RuleBase" id="RU368044"/>
    </source>
</evidence>
<dbReference type="InterPro" id="IPR015925">
    <property type="entry name" value="Ryanodine_IP3_receptor"/>
</dbReference>
<proteinExistence type="inferred from homology"/>
<comment type="similarity">
    <text evidence="3 21">Belongs to the InsP3 receptor family.</text>
</comment>
<evidence type="ECO:0000256" key="19">
    <source>
        <dbReference type="ARBA" id="ARBA00023329"/>
    </source>
</evidence>
<evidence type="ECO:0000313" key="25">
    <source>
        <dbReference type="Ensembl" id="ENSCPIP00010015771.1"/>
    </source>
</evidence>
<feature type="coiled-coil region" evidence="22">
    <location>
        <begin position="2611"/>
        <end position="2638"/>
    </location>
</feature>
<keyword evidence="10 21" id="KW-0256">Endoplasmic reticulum</keyword>
<dbReference type="InterPro" id="IPR035910">
    <property type="entry name" value="RyR/IP3R_RIH_dom_sf"/>
</dbReference>
<keyword evidence="12 21" id="KW-1133">Transmembrane helix</keyword>
<evidence type="ECO:0000256" key="12">
    <source>
        <dbReference type="ARBA" id="ARBA00022989"/>
    </source>
</evidence>
<dbReference type="SUPFAM" id="SSF100909">
    <property type="entry name" value="IP3 receptor type 1 binding core, domain 2"/>
    <property type="match status" value="2"/>
</dbReference>
<evidence type="ECO:0000256" key="8">
    <source>
        <dbReference type="ARBA" id="ARBA00022692"/>
    </source>
</evidence>
<feature type="compositionally biased region" description="Basic and acidic residues" evidence="23">
    <location>
        <begin position="323"/>
        <end position="337"/>
    </location>
</feature>
<dbReference type="SUPFAM" id="SSF82109">
    <property type="entry name" value="MIR domain"/>
    <property type="match status" value="2"/>
</dbReference>
<dbReference type="PROSITE" id="PS50919">
    <property type="entry name" value="MIR"/>
    <property type="match status" value="2"/>
</dbReference>
<keyword evidence="7 21" id="KW-0107">Calcium channel</keyword>
<dbReference type="GO" id="GO:0030658">
    <property type="term" value="C:transport vesicle membrane"/>
    <property type="evidence" value="ECO:0007669"/>
    <property type="project" value="UniProtKB-SubCell"/>
</dbReference>
<dbReference type="InterPro" id="IPR016024">
    <property type="entry name" value="ARM-type_fold"/>
</dbReference>
<evidence type="ECO:0000256" key="4">
    <source>
        <dbReference type="ARBA" id="ARBA00022448"/>
    </source>
</evidence>
<keyword evidence="16 21" id="KW-0675">Receptor</keyword>
<comment type="catalytic activity">
    <reaction evidence="20">
        <text>Ca(2+)(in) = Ca(2+)(out)</text>
        <dbReference type="Rhea" id="RHEA:29671"/>
        <dbReference type="ChEBI" id="CHEBI:29108"/>
    </reaction>
</comment>
<dbReference type="InterPro" id="IPR000699">
    <property type="entry name" value="RIH_dom"/>
</dbReference>
<dbReference type="FunFam" id="2.80.10.50:FF:000028">
    <property type="entry name" value="Inositol 1,4,5-trisphosphate receptor type 3"/>
    <property type="match status" value="1"/>
</dbReference>
<evidence type="ECO:0000256" key="14">
    <source>
        <dbReference type="ARBA" id="ARBA00023136"/>
    </source>
</evidence>
<keyword evidence="18 21" id="KW-0407">Ion channel</keyword>
<dbReference type="PRINTS" id="PR00779">
    <property type="entry name" value="INSP3RECEPTR"/>
</dbReference>
<feature type="region of interest" description="Disordered" evidence="23">
    <location>
        <begin position="323"/>
        <end position="344"/>
    </location>
</feature>
<feature type="transmembrane region" description="Helical" evidence="21">
    <location>
        <begin position="2364"/>
        <end position="2386"/>
    </location>
</feature>
<evidence type="ECO:0000256" key="17">
    <source>
        <dbReference type="ARBA" id="ARBA00023286"/>
    </source>
</evidence>
<evidence type="ECO:0000256" key="2">
    <source>
        <dbReference type="ARBA" id="ARBA00004638"/>
    </source>
</evidence>
<dbReference type="Gene3D" id="2.80.10.50">
    <property type="match status" value="2"/>
</dbReference>
<keyword evidence="11 21" id="KW-0106">Calcium</keyword>
<dbReference type="SUPFAM" id="SSF48371">
    <property type="entry name" value="ARM repeat"/>
    <property type="match status" value="1"/>
</dbReference>
<keyword evidence="15" id="KW-1015">Disulfide bond</keyword>
<evidence type="ECO:0000256" key="16">
    <source>
        <dbReference type="ARBA" id="ARBA00023170"/>
    </source>
</evidence>
<keyword evidence="19" id="KW-0968">Cytoplasmic vesicle</keyword>
<dbReference type="GO" id="GO:0051209">
    <property type="term" value="P:release of sequestered calcium ion into cytosol"/>
    <property type="evidence" value="ECO:0007669"/>
    <property type="project" value="UniProtKB-UniRule"/>
</dbReference>
<evidence type="ECO:0000256" key="22">
    <source>
        <dbReference type="SAM" id="Coils"/>
    </source>
</evidence>
<reference evidence="25" key="1">
    <citation type="submission" date="2025-08" db="UniProtKB">
        <authorList>
            <consortium name="Ensembl"/>
        </authorList>
    </citation>
    <scope>IDENTIFICATION</scope>
</reference>
<evidence type="ECO:0000256" key="9">
    <source>
        <dbReference type="ARBA" id="ARBA00022737"/>
    </source>
</evidence>
<dbReference type="Pfam" id="PF02815">
    <property type="entry name" value="MIR"/>
    <property type="match status" value="1"/>
</dbReference>
<dbReference type="Proteomes" id="UP000694543">
    <property type="component" value="Unplaced"/>
</dbReference>
<keyword evidence="26" id="KW-1185">Reference proteome</keyword>
<dbReference type="InterPro" id="IPR014821">
    <property type="entry name" value="Ins145_P3_rcpt"/>
</dbReference>
<feature type="transmembrane region" description="Helical" evidence="21">
    <location>
        <begin position="2233"/>
        <end position="2251"/>
    </location>
</feature>
<dbReference type="Pfam" id="PF08709">
    <property type="entry name" value="Ins145_P3_rec"/>
    <property type="match status" value="1"/>
</dbReference>
<dbReference type="PANTHER" id="PTHR45816">
    <property type="entry name" value="MIR DOMAIN-CONTAINING PROTEIN"/>
    <property type="match status" value="1"/>
</dbReference>
<keyword evidence="5" id="KW-0597">Phosphoprotein</keyword>
<accession>A0A8C3LVG9</accession>
<comment type="function">
    <text evidence="21">Receptor for inositol 1,4,5-trisphosphate, a second messenger that mediates the release of intracellular calcium.</text>
</comment>
<sequence length="2653" mass="302481">MNEMSSFLHIGDIVSLYAEGSVNGFISTLGLVDDRCVVEPAAGDLDNPPKKFRDCLFKVCPMNRYSAQKQYWKAKQTKQDKEKIADVVLLQKLQHAAQMEQKQNETENKKVHGDVVKYGSVIQLLHMKSNKYLTVNKRLPALLEKNAMRVTLDATGNEGSWLFIQPFWKLRSNGDNVVVGDKVILNPVNAGQPLHASNYELADNAGCKEVNSVNCNTSWKINLFMQFRDHMEEVLKGGDVVRLFHAEQEKFLTCDEYKGKLHVFLRTTLRQSATSATSSNALWEVEVVHHDPCRGGAGHWNGLYRFKHLATGNYLAAEVREQAEGCRNMPPDKDTKGSRSSRRNTGEKIKYRLVAVPHGNDIASLFELDPTTLQKTDSFVPRNSYVRLRHLCTNTWIQSTNVPIDIDEERPIRLMLGTCPTKEDKEAFAIVSVPVSEIRDLDFANDASSMLANVVEKMNEGFLSQNDRRFVIQLLEDLVFFVSDVPNNGQNVLDIVVTKPNRERQKLMREQNILKQIFGILKAPFKDKGGEGPLVRLEELSDQKNAPYQYMFRLCYRVLRHSQEDYRKNQEHIAKQFGMMQSQIGYDILAEDTITALLHNNRKLLEKHITKTEVETFVSLVRKNREPRFLDYLSDLCVSNHIAIPVTQELICKCVLDPKNTQQRGLLLSHCRLRPVKEMSQTHEYLSIEYSEEEVWLTWTDKNNDHHEKSIRQLAQEARAGNAHDENVLSYYRYQLKLFARMCLDRQYLAIKEISQQLGVDLIFLCMADEMLPFDLRASFCHLMLHVHVDRDPQELVMPVKFARLWTEIPTAITIKDYDSNLNASRDDKKNKFASTMEFVEDYLNNVVSEAVPFANEEKNKLTFEVVSLAHNLIYFGFYSFSELLRLTRTLLGIIDCVQNPQLMMQAVYSDEVTGESVLWKNVRRSIQGVGQMMSTMVLSRKQSIFSPPSLSAGSAPEPVDRGRSVENENIVVMETKLKILEILQFILNVRLDYRISYLLSVFKKEFVEVYPMQDSAADGTAPAFDSTSNSSLCSWHTQGHGGDSFSSNPYVDDEGGRMFLRVLIHLTMHDYPPLISGSLQLLFKHFSQRQEVLHTFKQVQLLISAQDVENYKVIKSELDKLRTMVEKSELWVDKKGSGEVWWDPEAISVPLQHTADEEVIAPGEKSSENYQIVKGILERLNKMCGVGEQVRKKQQRLLKNMDAHKVMLDLLQIPYEKGDAKMMEILKFTHQFLQKFCAGNQENQALLHKHLNLFLTPGLLEAETMQHIFLNNYQLCSEINETVPQHFIHCVATHGRHVQYLDFLHTIIKAEGKYVKKCQDMIMTELTNAGDDVVVFYNDKASLATLLEMMTAARDGVEENSPLMYHISLVDLLAACAEGKNVYTEIKCTSLLPLEDVVRVVTHEDCITEVKMAYVNFVNHCYVDTEVEMKEIYTSNHIWTLFENFTLDMAQVCGSEKRLPDPTLEKYVLTVVLDTINAFFSSPFSENSTSLQTHQTIVVQLLQSTMRLLECPWLQQQHKSSVEACIRTLAMVAKSRSIALPMDLDAHVSSLLNSSSTSTVQRNTSSYKTATRTFPRVSTTPNQWDYKNIIEKLQDIINALEDRLKPLVEAELSVLVDVLHRPELLFMEGTEAYQRCESGGFLSKLVQHTKDLMETEEKLCIKVLRTLQQMLVKRNKYGERVSVTAYGTSPAPLLSWQLPAHLPLSCTFRLSVLLMHALNAWFQTVVESHPSSHPSVSSPAGQDQDWSAIAAVQCRLDREGATKLVADLIMNTKNEKIFQESILLAIRLLDGGNTEIQKSFYNLMTSDKKSEKFFKVLHDRMKKAQQETKSTVSVNMSDIGNKPREDKDEPDPGTKGMGLCPPSKTNACLVGQPDANGVGLPLGRGETFMMPGTPSRYPLALGFRKGHEAGEQGQNNEMGVTVLIMEPILRFLQLLCENHNRDLQNFLRCQNNKTNYNLVCETLQFLDIMCGSTTGGLGLLGLYINEYNVALITQTLETLTEYCQGPCHENQSCIVTHESNGIDIITALILNDISPLCKYRMDLVLQLKDNASKLLLALMESRHDSENAERILISLRPQELVDVIKKAYLQEEECENAEVSPREVGHNIYILALQLSRHNKSLQQLLKPPSMMQGKGTFLPQIVRLDRSMEQIIFPVPGICEFLTKETKYRLFTTTEQDEQGSKVSDFFDQSSFLHNEMEWQKKLRSKSEPDLPFWQTGDLLVPLGGVLDSPLISLLFWILICFSIMALFTKRYGVRPLLVALILRSIYYLGIGLTLNILGALNLTNKIVFVVSFVGNRGTFIRGYKAMIMDVEFLYHVGYILTSVLGLFVHELFYSILLFDLIYREETLFNVIKSVTRNGRSILLTALLALILVYLFSIVGFLFLKDDFILEVDRLPDSKAQGEPSHGLLSVVLGLEGTSGARVLRCDTDQWERACDTLLMCIVTVLNHGLRNGGGVGDILRKPSKDESLFPARVVYDLLFFFIVIIIVLNLIFGVIIDTFADLRSEKQKKEEILKTTCFICGLERDKFDNKTVSFEEHIKYEHNMWNYLYFIVLVRVKNKTDYTGPESYVAQMIKVRNLDWFPRMRAMSLVSNEGEGEQNEIRNLQDKLNSTMKLVSHLTSQLNELKEQMTEQRKRRQRMGFVDVQNTMNH</sequence>
<dbReference type="Pfam" id="PF01365">
    <property type="entry name" value="RYDR_ITPR"/>
    <property type="match status" value="2"/>
</dbReference>
<feature type="compositionally biased region" description="Polar residues" evidence="23">
    <location>
        <begin position="1828"/>
        <end position="1839"/>
    </location>
</feature>
<evidence type="ECO:0000256" key="6">
    <source>
        <dbReference type="ARBA" id="ARBA00022568"/>
    </source>
</evidence>
<evidence type="ECO:0000256" key="15">
    <source>
        <dbReference type="ARBA" id="ARBA00023157"/>
    </source>
</evidence>
<keyword evidence="13 21" id="KW-0406">Ion transport</keyword>
<dbReference type="InterPro" id="IPR013662">
    <property type="entry name" value="RIH_assoc-dom"/>
</dbReference>
<dbReference type="GO" id="GO:0070679">
    <property type="term" value="F:inositol 1,4,5 trisphosphate binding"/>
    <property type="evidence" value="ECO:0007669"/>
    <property type="project" value="UniProtKB-UniRule"/>
</dbReference>
<evidence type="ECO:0000256" key="1">
    <source>
        <dbReference type="ARBA" id="ARBA00004477"/>
    </source>
</evidence>
<keyword evidence="9" id="KW-0677">Repeat</keyword>
<name>A0A8C3LVG9_CHRPC</name>
<keyword evidence="4 21" id="KW-0813">Transport</keyword>
<keyword evidence="6 21" id="KW-0109">Calcium transport</keyword>
<evidence type="ECO:0000256" key="13">
    <source>
        <dbReference type="ARBA" id="ARBA00023065"/>
    </source>
</evidence>
<evidence type="ECO:0000256" key="10">
    <source>
        <dbReference type="ARBA" id="ARBA00022824"/>
    </source>
</evidence>
<feature type="domain" description="MIR" evidence="24">
    <location>
        <begin position="113"/>
        <end position="173"/>
    </location>
</feature>
<evidence type="ECO:0000256" key="18">
    <source>
        <dbReference type="ARBA" id="ARBA00023303"/>
    </source>
</evidence>
<keyword evidence="22" id="KW-0175">Coiled coil</keyword>
<comment type="subcellular location">
    <subcellularLocation>
        <location evidence="2">Cytoplasmic vesicle</location>
        <location evidence="2">Secretory vesicle membrane</location>
        <topology evidence="2">Multi-pass membrane protein</topology>
    </subcellularLocation>
    <subcellularLocation>
        <location evidence="1 21">Endoplasmic reticulum membrane</location>
        <topology evidence="1 21">Multi-pass membrane protein</topology>
    </subcellularLocation>
</comment>
<keyword evidence="17 21" id="KW-1071">Ligand-gated ion channel</keyword>
<keyword evidence="14 21" id="KW-0472">Membrane</keyword>
<feature type="transmembrane region" description="Helical" evidence="21">
    <location>
        <begin position="2480"/>
        <end position="2503"/>
    </location>
</feature>
<dbReference type="Ensembl" id="ENSCPIT00010018792.1">
    <property type="protein sequence ID" value="ENSCPIP00010015771.1"/>
    <property type="gene ID" value="ENSCPIG00010012027.1"/>
</dbReference>
<evidence type="ECO:0000256" key="5">
    <source>
        <dbReference type="ARBA" id="ARBA00022553"/>
    </source>
</evidence>
<feature type="domain" description="MIR" evidence="24">
    <location>
        <begin position="232"/>
        <end position="288"/>
    </location>
</feature>